<dbReference type="EMBL" id="FTNT01000001">
    <property type="protein sequence ID" value="SIR63869.1"/>
    <property type="molecule type" value="Genomic_DNA"/>
</dbReference>
<evidence type="ECO:0000256" key="10">
    <source>
        <dbReference type="ARBA" id="ARBA00049433"/>
    </source>
</evidence>
<dbReference type="PROSITE" id="PS01033">
    <property type="entry name" value="GLOBIN"/>
    <property type="match status" value="1"/>
</dbReference>
<protein>
    <recommendedName>
        <fullName evidence="4">nitric oxide dioxygenase</fullName>
        <ecNumber evidence="4">1.14.12.17</ecNumber>
    </recommendedName>
</protein>
<evidence type="ECO:0000256" key="3">
    <source>
        <dbReference type="ARBA" id="ARBA00006401"/>
    </source>
</evidence>
<dbReference type="RefSeq" id="WP_076476279.1">
    <property type="nucleotide sequence ID" value="NZ_FTNT01000001.1"/>
</dbReference>
<keyword evidence="15" id="KW-1185">Reference proteome</keyword>
<comment type="catalytic activity">
    <reaction evidence="10">
        <text>2 nitric oxide + NADPH + 2 O2 = 2 nitrate + NADP(+) + H(+)</text>
        <dbReference type="Rhea" id="RHEA:19465"/>
        <dbReference type="ChEBI" id="CHEBI:15378"/>
        <dbReference type="ChEBI" id="CHEBI:15379"/>
        <dbReference type="ChEBI" id="CHEBI:16480"/>
        <dbReference type="ChEBI" id="CHEBI:17632"/>
        <dbReference type="ChEBI" id="CHEBI:57783"/>
        <dbReference type="ChEBI" id="CHEBI:58349"/>
        <dbReference type="EC" id="1.14.12.17"/>
    </reaction>
</comment>
<dbReference type="PRINTS" id="PR00410">
    <property type="entry name" value="PHEHYDRXLASE"/>
</dbReference>
<dbReference type="Pfam" id="PF00042">
    <property type="entry name" value="Globin"/>
    <property type="match status" value="1"/>
</dbReference>
<keyword evidence="11" id="KW-0349">Heme</keyword>
<dbReference type="CDD" id="cd19753">
    <property type="entry name" value="Mb-like_oxidoreductase"/>
    <property type="match status" value="1"/>
</dbReference>
<dbReference type="OrthoDB" id="3213438at2"/>
<dbReference type="PROSITE" id="PS51384">
    <property type="entry name" value="FAD_FR"/>
    <property type="match status" value="1"/>
</dbReference>
<organism evidence="14 15">
    <name type="scientific">Williamsia sterculiae</name>
    <dbReference type="NCBI Taxonomy" id="1344003"/>
    <lineage>
        <taxon>Bacteria</taxon>
        <taxon>Bacillati</taxon>
        <taxon>Actinomycetota</taxon>
        <taxon>Actinomycetes</taxon>
        <taxon>Mycobacteriales</taxon>
        <taxon>Nocardiaceae</taxon>
        <taxon>Williamsia</taxon>
    </lineage>
</organism>
<dbReference type="InterPro" id="IPR039261">
    <property type="entry name" value="FNR_nucleotide-bd"/>
</dbReference>
<dbReference type="Proteomes" id="UP000186218">
    <property type="component" value="Unassembled WGS sequence"/>
</dbReference>
<keyword evidence="7" id="KW-0411">Iron-sulfur</keyword>
<dbReference type="GO" id="GO:0051537">
    <property type="term" value="F:2 iron, 2 sulfur cluster binding"/>
    <property type="evidence" value="ECO:0007669"/>
    <property type="project" value="UniProtKB-KW"/>
</dbReference>
<evidence type="ECO:0000256" key="2">
    <source>
        <dbReference type="ARBA" id="ARBA00001974"/>
    </source>
</evidence>
<comment type="catalytic activity">
    <reaction evidence="9">
        <text>2 nitric oxide + NADH + 2 O2 = 2 nitrate + NAD(+) + H(+)</text>
        <dbReference type="Rhea" id="RHEA:19469"/>
        <dbReference type="ChEBI" id="CHEBI:15378"/>
        <dbReference type="ChEBI" id="CHEBI:15379"/>
        <dbReference type="ChEBI" id="CHEBI:16480"/>
        <dbReference type="ChEBI" id="CHEBI:17632"/>
        <dbReference type="ChEBI" id="CHEBI:57540"/>
        <dbReference type="ChEBI" id="CHEBI:57945"/>
        <dbReference type="EC" id="1.14.12.17"/>
    </reaction>
</comment>
<evidence type="ECO:0000256" key="8">
    <source>
        <dbReference type="ARBA" id="ARBA00023027"/>
    </source>
</evidence>
<comment type="similarity">
    <text evidence="3">In the C-terminal section; belongs to the flavoprotein pyridine nucleotide cytochrome reductase family.</text>
</comment>
<dbReference type="InterPro" id="IPR008333">
    <property type="entry name" value="Cbr1-like_FAD-bd_dom"/>
</dbReference>
<feature type="domain" description="Globin" evidence="12">
    <location>
        <begin position="1"/>
        <end position="129"/>
    </location>
</feature>
<keyword evidence="11" id="KW-0408">Iron</keyword>
<name>A0A1N7CJW4_9NOCA</name>
<sequence length="382" mass="42507">MGTHTRHPLLDVRDAMNGDTDRFTTEFYARLFGAHPELRDLFPAELTTQKAALLSVLDHVLATVPDAATHEQLVQVLAQLGRDHRKYGVEERHYGWFFEALMRQFAATMGREWDDEYSAVTTQAMMLTTGVMRGAAQSTTDPPMWQARVVEKFRISRDIAVIRLLADQPLRYRAGQYLEVQIPQWPRLWRDLSPALPPNPDGQLEFHVRSVPRGTVSQSMVTETAVGDVWALAQSHGTLHVDTDRPVLMLAGGTGLAPLRALLLQMARRADAPSTHVFYGARSPGELYELPMLRQLTATNPWLRVVGVVESDEDPWWLRTSNDPAALGVDVVNGTVVGAALAAGDWSGHQVLVAGPPEMIDVTRERLLRAGVPEDLIRHDPV</sequence>
<evidence type="ECO:0000313" key="15">
    <source>
        <dbReference type="Proteomes" id="UP000186218"/>
    </source>
</evidence>
<dbReference type="InterPro" id="IPR000971">
    <property type="entry name" value="Globin"/>
</dbReference>
<dbReference type="Gene3D" id="3.40.50.80">
    <property type="entry name" value="Nucleotide-binding domain of ferredoxin-NADP reductase (FNR) module"/>
    <property type="match status" value="1"/>
</dbReference>
<evidence type="ECO:0000259" key="13">
    <source>
        <dbReference type="PROSITE" id="PS51384"/>
    </source>
</evidence>
<keyword evidence="11" id="KW-0561">Oxygen transport</keyword>
<keyword evidence="6" id="KW-0521">NADP</keyword>
<evidence type="ECO:0000259" key="12">
    <source>
        <dbReference type="PROSITE" id="PS01033"/>
    </source>
</evidence>
<dbReference type="PANTHER" id="PTHR47354">
    <property type="entry name" value="NADH OXIDOREDUCTASE HCR"/>
    <property type="match status" value="1"/>
</dbReference>
<keyword evidence="11" id="KW-0813">Transport</keyword>
<dbReference type="SUPFAM" id="SSF46458">
    <property type="entry name" value="Globin-like"/>
    <property type="match status" value="1"/>
</dbReference>
<evidence type="ECO:0000256" key="4">
    <source>
        <dbReference type="ARBA" id="ARBA00012229"/>
    </source>
</evidence>
<dbReference type="CDD" id="cd06187">
    <property type="entry name" value="O2ase_reductase_like"/>
    <property type="match status" value="1"/>
</dbReference>
<keyword evidence="5" id="KW-0001">2Fe-2S</keyword>
<dbReference type="Pfam" id="PF00970">
    <property type="entry name" value="FAD_binding_6"/>
    <property type="match status" value="1"/>
</dbReference>
<gene>
    <name evidence="14" type="ORF">SAMN05445060_0185</name>
</gene>
<dbReference type="AlphaFoldDB" id="A0A1N7CJW4"/>
<comment type="cofactor">
    <cofactor evidence="1">
        <name>heme b</name>
        <dbReference type="ChEBI" id="CHEBI:60344"/>
    </cofactor>
</comment>
<dbReference type="GO" id="GO:0019825">
    <property type="term" value="F:oxygen binding"/>
    <property type="evidence" value="ECO:0007669"/>
    <property type="project" value="InterPro"/>
</dbReference>
<comment type="similarity">
    <text evidence="11">Belongs to the globin family.</text>
</comment>
<dbReference type="Pfam" id="PF00175">
    <property type="entry name" value="NAD_binding_1"/>
    <property type="match status" value="1"/>
</dbReference>
<dbReference type="EC" id="1.14.12.17" evidence="4"/>
<dbReference type="GO" id="GO:0020037">
    <property type="term" value="F:heme binding"/>
    <property type="evidence" value="ECO:0007669"/>
    <property type="project" value="InterPro"/>
</dbReference>
<accession>A0A1N7CJW4</accession>
<evidence type="ECO:0000256" key="5">
    <source>
        <dbReference type="ARBA" id="ARBA00022714"/>
    </source>
</evidence>
<dbReference type="GO" id="GO:0008941">
    <property type="term" value="F:nitric oxide dioxygenase NAD(P)H activity"/>
    <property type="evidence" value="ECO:0007669"/>
    <property type="project" value="UniProtKB-EC"/>
</dbReference>
<dbReference type="InterPro" id="IPR017927">
    <property type="entry name" value="FAD-bd_FR_type"/>
</dbReference>
<dbReference type="Gene3D" id="1.10.490.10">
    <property type="entry name" value="Globins"/>
    <property type="match status" value="1"/>
</dbReference>
<dbReference type="GO" id="GO:0005344">
    <property type="term" value="F:oxygen carrier activity"/>
    <property type="evidence" value="ECO:0007669"/>
    <property type="project" value="UniProtKB-KW"/>
</dbReference>
<dbReference type="STRING" id="1344003.SAMN05445060_0185"/>
<evidence type="ECO:0000256" key="9">
    <source>
        <dbReference type="ARBA" id="ARBA00048649"/>
    </source>
</evidence>
<feature type="domain" description="FAD-binding FR-type" evidence="13">
    <location>
        <begin position="142"/>
        <end position="242"/>
    </location>
</feature>
<keyword evidence="8" id="KW-0520">NAD</keyword>
<dbReference type="InterPro" id="IPR009050">
    <property type="entry name" value="Globin-like_sf"/>
</dbReference>
<dbReference type="InterPro" id="IPR017938">
    <property type="entry name" value="Riboflavin_synthase-like_b-brl"/>
</dbReference>
<evidence type="ECO:0000256" key="7">
    <source>
        <dbReference type="ARBA" id="ARBA00023014"/>
    </source>
</evidence>
<dbReference type="SUPFAM" id="SSF52343">
    <property type="entry name" value="Ferredoxin reductase-like, C-terminal NADP-linked domain"/>
    <property type="match status" value="1"/>
</dbReference>
<dbReference type="InterPro" id="IPR050415">
    <property type="entry name" value="MRET"/>
</dbReference>
<dbReference type="InterPro" id="IPR001433">
    <property type="entry name" value="OxRdtase_FAD/NAD-bd"/>
</dbReference>
<keyword evidence="11" id="KW-0479">Metal-binding</keyword>
<dbReference type="SUPFAM" id="SSF63380">
    <property type="entry name" value="Riboflavin synthase domain-like"/>
    <property type="match status" value="1"/>
</dbReference>
<evidence type="ECO:0000256" key="1">
    <source>
        <dbReference type="ARBA" id="ARBA00001970"/>
    </source>
</evidence>
<dbReference type="Gene3D" id="2.40.30.10">
    <property type="entry name" value="Translation factors"/>
    <property type="match status" value="1"/>
</dbReference>
<evidence type="ECO:0000256" key="11">
    <source>
        <dbReference type="RuleBase" id="RU000356"/>
    </source>
</evidence>
<dbReference type="InterPro" id="IPR012292">
    <property type="entry name" value="Globin/Proto"/>
</dbReference>
<dbReference type="PANTHER" id="PTHR47354:SF5">
    <property type="entry name" value="PROTEIN RFBI"/>
    <property type="match status" value="1"/>
</dbReference>
<reference evidence="14 15" key="1">
    <citation type="submission" date="2017-01" db="EMBL/GenBank/DDBJ databases">
        <authorList>
            <person name="Mah S.A."/>
            <person name="Swanson W.J."/>
            <person name="Moy G.W."/>
            <person name="Vacquier V.D."/>
        </authorList>
    </citation>
    <scope>NUCLEOTIDE SEQUENCE [LARGE SCALE GENOMIC DNA]</scope>
    <source>
        <strain evidence="14 15">CPCC 203464</strain>
    </source>
</reference>
<evidence type="ECO:0000256" key="6">
    <source>
        <dbReference type="ARBA" id="ARBA00022857"/>
    </source>
</evidence>
<evidence type="ECO:0000313" key="14">
    <source>
        <dbReference type="EMBL" id="SIR63869.1"/>
    </source>
</evidence>
<proteinExistence type="inferred from homology"/>
<comment type="cofactor">
    <cofactor evidence="2">
        <name>FAD</name>
        <dbReference type="ChEBI" id="CHEBI:57692"/>
    </cofactor>
</comment>